<evidence type="ECO:0000313" key="1">
    <source>
        <dbReference type="EMBL" id="CAH6792405.1"/>
    </source>
</evidence>
<protein>
    <submittedName>
        <fullName evidence="1">LOC680254 protein</fullName>
    </submittedName>
</protein>
<reference evidence="1" key="1">
    <citation type="submission" date="2022-06" db="EMBL/GenBank/DDBJ databases">
        <authorList>
            <person name="Andreotti S."/>
            <person name="Wyler E."/>
        </authorList>
    </citation>
    <scope>NUCLEOTIDE SEQUENCE</scope>
</reference>
<proteinExistence type="predicted"/>
<name>A0AAU9ZM86_PHORO</name>
<accession>A0AAU9ZM86</accession>
<sequence length="118" mass="13440">MGKALPFFLNPFPVDFWTNTSFFLDEENEDPVLFNNHPRGNAIFLPEGRSSPGSGILRSLQDPRFAPCPPWSWICHEFRIAWLRCMVWMDGWALQVQTGQSRLPNKATTSATALQDEA</sequence>
<dbReference type="AlphaFoldDB" id="A0AAU9ZM86"/>
<gene>
    <name evidence="1" type="primary">LOC680254</name>
    <name evidence="1" type="ORF">PHOROB_LOCUS9367</name>
</gene>
<keyword evidence="2" id="KW-1185">Reference proteome</keyword>
<evidence type="ECO:0000313" key="2">
    <source>
        <dbReference type="Proteomes" id="UP001152836"/>
    </source>
</evidence>
<dbReference type="EMBL" id="CALSGD010001453">
    <property type="protein sequence ID" value="CAH6792405.1"/>
    <property type="molecule type" value="Genomic_DNA"/>
</dbReference>
<dbReference type="Proteomes" id="UP001152836">
    <property type="component" value="Unassembled WGS sequence"/>
</dbReference>
<organism evidence="1 2">
    <name type="scientific">Phodopus roborovskii</name>
    <name type="common">Roborovski's desert hamster</name>
    <name type="synonym">Cricetulus roborovskii</name>
    <dbReference type="NCBI Taxonomy" id="109678"/>
    <lineage>
        <taxon>Eukaryota</taxon>
        <taxon>Metazoa</taxon>
        <taxon>Chordata</taxon>
        <taxon>Craniata</taxon>
        <taxon>Vertebrata</taxon>
        <taxon>Euteleostomi</taxon>
        <taxon>Mammalia</taxon>
        <taxon>Eutheria</taxon>
        <taxon>Euarchontoglires</taxon>
        <taxon>Glires</taxon>
        <taxon>Rodentia</taxon>
        <taxon>Myomorpha</taxon>
        <taxon>Muroidea</taxon>
        <taxon>Cricetidae</taxon>
        <taxon>Cricetinae</taxon>
        <taxon>Phodopus</taxon>
    </lineage>
</organism>
<comment type="caution">
    <text evidence="1">The sequence shown here is derived from an EMBL/GenBank/DDBJ whole genome shotgun (WGS) entry which is preliminary data.</text>
</comment>